<dbReference type="Pfam" id="PF13302">
    <property type="entry name" value="Acetyltransf_3"/>
    <property type="match status" value="1"/>
</dbReference>
<sequence length="176" mass="19656">MGPAENFHFDAAELSSGGVVLRHFREDDADDLLATCQDAAVLEWTQVPLSYTRDMALEWCNQAPGTRWVITVRDGPESGRFMGQIELRVHNEHYVSVGYMTAPWARGRGLMTEAVRLLTEWALERGAARVELCVHPDNAASRRVAEKAGYTNEGVRRNGEVLRGEVRDLVVYSAIP</sequence>
<feature type="domain" description="N-acetyltransferase" evidence="1">
    <location>
        <begin position="19"/>
        <end position="176"/>
    </location>
</feature>
<dbReference type="RefSeq" id="WP_109303538.1">
    <property type="nucleotide sequence ID" value="NZ_QFWG01000004.1"/>
</dbReference>
<evidence type="ECO:0000313" key="2">
    <source>
        <dbReference type="EMBL" id="PWI28026.1"/>
    </source>
</evidence>
<name>A0ABX5L5H9_9MICC</name>
<evidence type="ECO:0000313" key="3">
    <source>
        <dbReference type="Proteomes" id="UP000245514"/>
    </source>
</evidence>
<reference evidence="2 3" key="1">
    <citation type="submission" date="2018-05" db="EMBL/GenBank/DDBJ databases">
        <title>Draft Genome Sequence of Arthrobacter cumminsii IME1328, Isolated from a Patient Who Suffered from Foot Ulcers in China.</title>
        <authorList>
            <person name="Li M."/>
            <person name="Jiang Z."/>
            <person name="Sun Q."/>
            <person name="Tong Y."/>
        </authorList>
    </citation>
    <scope>NUCLEOTIDE SEQUENCE [LARGE SCALE GENOMIC DNA]</scope>
    <source>
        <strain evidence="2 3">IME1328</strain>
    </source>
</reference>
<dbReference type="InterPro" id="IPR051908">
    <property type="entry name" value="Ribosomal_N-acetyltransferase"/>
</dbReference>
<accession>A0ABX5L5H9</accession>
<keyword evidence="3" id="KW-1185">Reference proteome</keyword>
<evidence type="ECO:0000259" key="1">
    <source>
        <dbReference type="PROSITE" id="PS51186"/>
    </source>
</evidence>
<proteinExistence type="predicted"/>
<dbReference type="InterPro" id="IPR000182">
    <property type="entry name" value="GNAT_dom"/>
</dbReference>
<dbReference type="PANTHER" id="PTHR43441">
    <property type="entry name" value="RIBOSOMAL-PROTEIN-SERINE ACETYLTRANSFERASE"/>
    <property type="match status" value="1"/>
</dbReference>
<gene>
    <name evidence="2" type="ORF">CAY35_04760</name>
</gene>
<protein>
    <submittedName>
        <fullName evidence="2">N-acetyltransferase</fullName>
    </submittedName>
</protein>
<dbReference type="PANTHER" id="PTHR43441:SF10">
    <property type="entry name" value="ACETYLTRANSFERASE"/>
    <property type="match status" value="1"/>
</dbReference>
<dbReference type="EMBL" id="QFWG01000004">
    <property type="protein sequence ID" value="PWI28026.1"/>
    <property type="molecule type" value="Genomic_DNA"/>
</dbReference>
<dbReference type="PROSITE" id="PS51186">
    <property type="entry name" value="GNAT"/>
    <property type="match status" value="1"/>
</dbReference>
<dbReference type="Gene3D" id="3.40.630.30">
    <property type="match status" value="1"/>
</dbReference>
<dbReference type="Proteomes" id="UP000245514">
    <property type="component" value="Unassembled WGS sequence"/>
</dbReference>
<dbReference type="InterPro" id="IPR016181">
    <property type="entry name" value="Acyl_CoA_acyltransferase"/>
</dbReference>
<dbReference type="SUPFAM" id="SSF55729">
    <property type="entry name" value="Acyl-CoA N-acyltransferases (Nat)"/>
    <property type="match status" value="1"/>
</dbReference>
<comment type="caution">
    <text evidence="2">The sequence shown here is derived from an EMBL/GenBank/DDBJ whole genome shotgun (WGS) entry which is preliminary data.</text>
</comment>
<organism evidence="2 3">
    <name type="scientific">Pseudoglutamicibacter cumminsii</name>
    <dbReference type="NCBI Taxonomy" id="156979"/>
    <lineage>
        <taxon>Bacteria</taxon>
        <taxon>Bacillati</taxon>
        <taxon>Actinomycetota</taxon>
        <taxon>Actinomycetes</taxon>
        <taxon>Micrococcales</taxon>
        <taxon>Micrococcaceae</taxon>
        <taxon>Pseudoglutamicibacter</taxon>
    </lineage>
</organism>